<evidence type="ECO:0000313" key="2">
    <source>
        <dbReference type="Proteomes" id="UP001153954"/>
    </source>
</evidence>
<name>A0AAU9TPH5_EUPED</name>
<organism evidence="1 2">
    <name type="scientific">Euphydryas editha</name>
    <name type="common">Edith's checkerspot</name>
    <dbReference type="NCBI Taxonomy" id="104508"/>
    <lineage>
        <taxon>Eukaryota</taxon>
        <taxon>Metazoa</taxon>
        <taxon>Ecdysozoa</taxon>
        <taxon>Arthropoda</taxon>
        <taxon>Hexapoda</taxon>
        <taxon>Insecta</taxon>
        <taxon>Pterygota</taxon>
        <taxon>Neoptera</taxon>
        <taxon>Endopterygota</taxon>
        <taxon>Lepidoptera</taxon>
        <taxon>Glossata</taxon>
        <taxon>Ditrysia</taxon>
        <taxon>Papilionoidea</taxon>
        <taxon>Nymphalidae</taxon>
        <taxon>Nymphalinae</taxon>
        <taxon>Euphydryas</taxon>
    </lineage>
</organism>
<sequence length="78" mass="9084">MCVYEIIKQFPLVIPCSDDEHDILRSRKMPDTAVRGAERRGSGPALLTLRYVTLRRGWFGFTRVSRTGYADKRIRRLN</sequence>
<dbReference type="Proteomes" id="UP001153954">
    <property type="component" value="Unassembled WGS sequence"/>
</dbReference>
<reference evidence="1" key="1">
    <citation type="submission" date="2022-03" db="EMBL/GenBank/DDBJ databases">
        <authorList>
            <person name="Tunstrom K."/>
        </authorList>
    </citation>
    <scope>NUCLEOTIDE SEQUENCE</scope>
</reference>
<accession>A0AAU9TPH5</accession>
<protein>
    <submittedName>
        <fullName evidence="1">Uncharacterized protein</fullName>
    </submittedName>
</protein>
<evidence type="ECO:0000313" key="1">
    <source>
        <dbReference type="EMBL" id="CAH2089071.1"/>
    </source>
</evidence>
<dbReference type="AlphaFoldDB" id="A0AAU9TPH5"/>
<keyword evidence="2" id="KW-1185">Reference proteome</keyword>
<comment type="caution">
    <text evidence="1">The sequence shown here is derived from an EMBL/GenBank/DDBJ whole genome shotgun (WGS) entry which is preliminary data.</text>
</comment>
<proteinExistence type="predicted"/>
<gene>
    <name evidence="1" type="ORF">EEDITHA_LOCUS5164</name>
</gene>
<dbReference type="EMBL" id="CAKOGL010000008">
    <property type="protein sequence ID" value="CAH2089071.1"/>
    <property type="molecule type" value="Genomic_DNA"/>
</dbReference>